<dbReference type="PROSITE" id="PS51063">
    <property type="entry name" value="HTH_CRP_2"/>
    <property type="match status" value="1"/>
</dbReference>
<evidence type="ECO:0000313" key="6">
    <source>
        <dbReference type="EMBL" id="GLS65410.1"/>
    </source>
</evidence>
<evidence type="ECO:0000256" key="2">
    <source>
        <dbReference type="ARBA" id="ARBA00023125"/>
    </source>
</evidence>
<dbReference type="Pfam" id="PF13545">
    <property type="entry name" value="HTH_Crp_2"/>
    <property type="match status" value="1"/>
</dbReference>
<feature type="domain" description="HTH crp-type" evidence="4">
    <location>
        <begin position="153"/>
        <end position="227"/>
    </location>
</feature>
<evidence type="ECO:0000313" key="8">
    <source>
        <dbReference type="Proteomes" id="UP001156856"/>
    </source>
</evidence>
<evidence type="ECO:0000313" key="5">
    <source>
        <dbReference type="EMBL" id="GEP05610.1"/>
    </source>
</evidence>
<evidence type="ECO:0000256" key="1">
    <source>
        <dbReference type="ARBA" id="ARBA00023015"/>
    </source>
</evidence>
<reference evidence="5 7" key="3">
    <citation type="submission" date="2019-07" db="EMBL/GenBank/DDBJ databases">
        <title>Whole genome shotgun sequence of Methylobacterium oxalidis NBRC 107715.</title>
        <authorList>
            <person name="Hosoyama A."/>
            <person name="Uohara A."/>
            <person name="Ohji S."/>
            <person name="Ichikawa N."/>
        </authorList>
    </citation>
    <scope>NUCLEOTIDE SEQUENCE [LARGE SCALE GENOMIC DNA]</scope>
    <source>
        <strain evidence="5 7">NBRC 107715</strain>
    </source>
</reference>
<accession>A0A512J6S4</accession>
<dbReference type="SUPFAM" id="SSF51206">
    <property type="entry name" value="cAMP-binding domain-like"/>
    <property type="match status" value="1"/>
</dbReference>
<reference evidence="6" key="4">
    <citation type="submission" date="2023-01" db="EMBL/GenBank/DDBJ databases">
        <title>Draft genome sequence of Methylobacterium oxalidis strain NBRC 107715.</title>
        <authorList>
            <person name="Sun Q."/>
            <person name="Mori K."/>
        </authorList>
    </citation>
    <scope>NUCLEOTIDE SEQUENCE</scope>
    <source>
        <strain evidence="6">NBRC 107715</strain>
    </source>
</reference>
<dbReference type="Gene3D" id="1.10.10.10">
    <property type="entry name" value="Winged helix-like DNA-binding domain superfamily/Winged helix DNA-binding domain"/>
    <property type="match status" value="1"/>
</dbReference>
<dbReference type="InterPro" id="IPR036390">
    <property type="entry name" value="WH_DNA-bd_sf"/>
</dbReference>
<dbReference type="Gene3D" id="2.60.120.10">
    <property type="entry name" value="Jelly Rolls"/>
    <property type="match status" value="1"/>
</dbReference>
<sequence>MRSHSRRERSCLGGAFIRRLERAGTLSDLEQEVLLSLVGTPLDVAARQAIIGQHAERICLVMSGLACRYATLPDGTRRIAAFIIPGDLVGSPAGFTSGLPWRVGTLIRCSVAGLSRPDLCTLSRTYPGIRRALQWLMQDELNRARAWLLNDSQPSLQRVAYLLCELQARLEAAGLAGQGACELSLSQADLADAAATSHVHVSRVLQTLFSERLVSLGHQKLTITDVPRLRDLAGFDPGHLAAGVAELEANDLLGSG</sequence>
<dbReference type="SUPFAM" id="SSF46785">
    <property type="entry name" value="Winged helix' DNA-binding domain"/>
    <property type="match status" value="1"/>
</dbReference>
<reference evidence="8" key="2">
    <citation type="journal article" date="2019" name="Int. J. Syst. Evol. Microbiol.">
        <title>The Global Catalogue of Microorganisms (GCM) 10K type strain sequencing project: providing services to taxonomists for standard genome sequencing and annotation.</title>
        <authorList>
            <consortium name="The Broad Institute Genomics Platform"/>
            <consortium name="The Broad Institute Genome Sequencing Center for Infectious Disease"/>
            <person name="Wu L."/>
            <person name="Ma J."/>
        </authorList>
    </citation>
    <scope>NUCLEOTIDE SEQUENCE [LARGE SCALE GENOMIC DNA]</scope>
    <source>
        <strain evidence="8">NBRC 107715</strain>
    </source>
</reference>
<keyword evidence="3" id="KW-0804">Transcription</keyword>
<evidence type="ECO:0000256" key="3">
    <source>
        <dbReference type="ARBA" id="ARBA00023163"/>
    </source>
</evidence>
<organism evidence="5 7">
    <name type="scientific">Methylobacterium oxalidis</name>
    <dbReference type="NCBI Taxonomy" id="944322"/>
    <lineage>
        <taxon>Bacteria</taxon>
        <taxon>Pseudomonadati</taxon>
        <taxon>Pseudomonadota</taxon>
        <taxon>Alphaproteobacteria</taxon>
        <taxon>Hyphomicrobiales</taxon>
        <taxon>Methylobacteriaceae</taxon>
        <taxon>Methylobacterium</taxon>
    </lineage>
</organism>
<dbReference type="CDD" id="cd00038">
    <property type="entry name" value="CAP_ED"/>
    <property type="match status" value="1"/>
</dbReference>
<dbReference type="OrthoDB" id="667966at2"/>
<dbReference type="InterPro" id="IPR012318">
    <property type="entry name" value="HTH_CRP"/>
</dbReference>
<gene>
    <name evidence="6" type="ORF">GCM10007888_37920</name>
    <name evidence="5" type="ORF">MOX02_36480</name>
</gene>
<dbReference type="EMBL" id="BSPK01000072">
    <property type="protein sequence ID" value="GLS65410.1"/>
    <property type="molecule type" value="Genomic_DNA"/>
</dbReference>
<proteinExistence type="predicted"/>
<comment type="caution">
    <text evidence="5">The sequence shown here is derived from an EMBL/GenBank/DDBJ whole genome shotgun (WGS) entry which is preliminary data.</text>
</comment>
<dbReference type="Proteomes" id="UP001156856">
    <property type="component" value="Unassembled WGS sequence"/>
</dbReference>
<dbReference type="InterPro" id="IPR014710">
    <property type="entry name" value="RmlC-like_jellyroll"/>
</dbReference>
<dbReference type="GO" id="GO:0003677">
    <property type="term" value="F:DNA binding"/>
    <property type="evidence" value="ECO:0007669"/>
    <property type="project" value="UniProtKB-KW"/>
</dbReference>
<name>A0A512J6S4_9HYPH</name>
<dbReference type="InterPro" id="IPR036388">
    <property type="entry name" value="WH-like_DNA-bd_sf"/>
</dbReference>
<keyword evidence="2" id="KW-0238">DNA-binding</keyword>
<evidence type="ECO:0000259" key="4">
    <source>
        <dbReference type="PROSITE" id="PS51063"/>
    </source>
</evidence>
<keyword evidence="1" id="KW-0805">Transcription regulation</keyword>
<evidence type="ECO:0000313" key="7">
    <source>
        <dbReference type="Proteomes" id="UP000321960"/>
    </source>
</evidence>
<dbReference type="AlphaFoldDB" id="A0A512J6S4"/>
<dbReference type="GO" id="GO:0006355">
    <property type="term" value="P:regulation of DNA-templated transcription"/>
    <property type="evidence" value="ECO:0007669"/>
    <property type="project" value="InterPro"/>
</dbReference>
<protein>
    <submittedName>
        <fullName evidence="5">Crp/Fnr family transcriptional regulator</fullName>
    </submittedName>
</protein>
<dbReference type="EMBL" id="BJZU01000073">
    <property type="protein sequence ID" value="GEP05610.1"/>
    <property type="molecule type" value="Genomic_DNA"/>
</dbReference>
<dbReference type="InterPro" id="IPR000595">
    <property type="entry name" value="cNMP-bd_dom"/>
</dbReference>
<dbReference type="Pfam" id="PF00027">
    <property type="entry name" value="cNMP_binding"/>
    <property type="match status" value="1"/>
</dbReference>
<dbReference type="Proteomes" id="UP000321960">
    <property type="component" value="Unassembled WGS sequence"/>
</dbReference>
<keyword evidence="8" id="KW-1185">Reference proteome</keyword>
<dbReference type="InterPro" id="IPR018490">
    <property type="entry name" value="cNMP-bd_dom_sf"/>
</dbReference>
<reference evidence="6" key="1">
    <citation type="journal article" date="2014" name="Int. J. Syst. Evol. Microbiol.">
        <title>Complete genome of a new Firmicutes species belonging to the dominant human colonic microbiota ('Ruminococcus bicirculans') reveals two chromosomes and a selective capacity to utilize plant glucans.</title>
        <authorList>
            <consortium name="NISC Comparative Sequencing Program"/>
            <person name="Wegmann U."/>
            <person name="Louis P."/>
            <person name="Goesmann A."/>
            <person name="Henrissat B."/>
            <person name="Duncan S.H."/>
            <person name="Flint H.J."/>
        </authorList>
    </citation>
    <scope>NUCLEOTIDE SEQUENCE</scope>
    <source>
        <strain evidence="6">NBRC 107715</strain>
    </source>
</reference>